<dbReference type="Proteomes" id="UP001066276">
    <property type="component" value="Chromosome 1_2"/>
</dbReference>
<keyword evidence="2" id="KW-1185">Reference proteome</keyword>
<reference evidence="1" key="1">
    <citation type="journal article" date="2022" name="bioRxiv">
        <title>Sequencing and chromosome-scale assembly of the giantPleurodeles waltlgenome.</title>
        <authorList>
            <person name="Brown T."/>
            <person name="Elewa A."/>
            <person name="Iarovenko S."/>
            <person name="Subramanian E."/>
            <person name="Araus A.J."/>
            <person name="Petzold A."/>
            <person name="Susuki M."/>
            <person name="Suzuki K.-i.T."/>
            <person name="Hayashi T."/>
            <person name="Toyoda A."/>
            <person name="Oliveira C."/>
            <person name="Osipova E."/>
            <person name="Leigh N.D."/>
            <person name="Simon A."/>
            <person name="Yun M.H."/>
        </authorList>
    </citation>
    <scope>NUCLEOTIDE SEQUENCE</scope>
    <source>
        <strain evidence="1">20211129_DDA</strain>
        <tissue evidence="1">Liver</tissue>
    </source>
</reference>
<organism evidence="1 2">
    <name type="scientific">Pleurodeles waltl</name>
    <name type="common">Iberian ribbed newt</name>
    <dbReference type="NCBI Taxonomy" id="8319"/>
    <lineage>
        <taxon>Eukaryota</taxon>
        <taxon>Metazoa</taxon>
        <taxon>Chordata</taxon>
        <taxon>Craniata</taxon>
        <taxon>Vertebrata</taxon>
        <taxon>Euteleostomi</taxon>
        <taxon>Amphibia</taxon>
        <taxon>Batrachia</taxon>
        <taxon>Caudata</taxon>
        <taxon>Salamandroidea</taxon>
        <taxon>Salamandridae</taxon>
        <taxon>Pleurodelinae</taxon>
        <taxon>Pleurodeles</taxon>
    </lineage>
</organism>
<name>A0AAV7VZ67_PLEWA</name>
<evidence type="ECO:0000313" key="1">
    <source>
        <dbReference type="EMBL" id="KAJ1206872.1"/>
    </source>
</evidence>
<dbReference type="AlphaFoldDB" id="A0AAV7VZ67"/>
<gene>
    <name evidence="1" type="ORF">NDU88_002265</name>
</gene>
<dbReference type="EMBL" id="JANPWB010000002">
    <property type="protein sequence ID" value="KAJ1206872.1"/>
    <property type="molecule type" value="Genomic_DNA"/>
</dbReference>
<comment type="caution">
    <text evidence="1">The sequence shown here is derived from an EMBL/GenBank/DDBJ whole genome shotgun (WGS) entry which is preliminary data.</text>
</comment>
<sequence>MMESCLTPVMEKLRVLETAISRLNGKERPKFDSVTGGLLDARRLSSFTEGVFQQEENPSPWVREIQQPPKRSHFEARWPLCSLLQALSQQLLGQIKEAGTVGHLAAGIWMKREWYKI</sequence>
<proteinExistence type="predicted"/>
<accession>A0AAV7VZ67</accession>
<evidence type="ECO:0000313" key="2">
    <source>
        <dbReference type="Proteomes" id="UP001066276"/>
    </source>
</evidence>
<protein>
    <submittedName>
        <fullName evidence="1">Uncharacterized protein</fullName>
    </submittedName>
</protein>